<reference evidence="2" key="1">
    <citation type="journal article" date="2020" name="Stud. Mycol.">
        <title>101 Dothideomycetes genomes: a test case for predicting lifestyles and emergence of pathogens.</title>
        <authorList>
            <person name="Haridas S."/>
            <person name="Albert R."/>
            <person name="Binder M."/>
            <person name="Bloem J."/>
            <person name="Labutti K."/>
            <person name="Salamov A."/>
            <person name="Andreopoulos B."/>
            <person name="Baker S."/>
            <person name="Barry K."/>
            <person name="Bills G."/>
            <person name="Bluhm B."/>
            <person name="Cannon C."/>
            <person name="Castanera R."/>
            <person name="Culley D."/>
            <person name="Daum C."/>
            <person name="Ezra D."/>
            <person name="Gonzalez J."/>
            <person name="Henrissat B."/>
            <person name="Kuo A."/>
            <person name="Liang C."/>
            <person name="Lipzen A."/>
            <person name="Lutzoni F."/>
            <person name="Magnuson J."/>
            <person name="Mondo S."/>
            <person name="Nolan M."/>
            <person name="Ohm R."/>
            <person name="Pangilinan J."/>
            <person name="Park H.-J."/>
            <person name="Ramirez L."/>
            <person name="Alfaro M."/>
            <person name="Sun H."/>
            <person name="Tritt A."/>
            <person name="Yoshinaga Y."/>
            <person name="Zwiers L.-H."/>
            <person name="Turgeon B."/>
            <person name="Goodwin S."/>
            <person name="Spatafora J."/>
            <person name="Crous P."/>
            <person name="Grigoriev I."/>
        </authorList>
    </citation>
    <scope>NUCLEOTIDE SEQUENCE</scope>
    <source>
        <strain evidence="2">CBS 123094</strain>
    </source>
</reference>
<dbReference type="SMART" id="SM00286">
    <property type="entry name" value="PTI"/>
    <property type="match status" value="3"/>
</dbReference>
<proteinExistence type="predicted"/>
<protein>
    <recommendedName>
        <fullName evidence="4">Biotrophy-associated secreted protein 2</fullName>
    </recommendedName>
</protein>
<feature type="signal peptide" evidence="1">
    <location>
        <begin position="1"/>
        <end position="19"/>
    </location>
</feature>
<dbReference type="Proteomes" id="UP000799779">
    <property type="component" value="Unassembled WGS sequence"/>
</dbReference>
<keyword evidence="1" id="KW-0732">Signal</keyword>
<name>A0A6A5W5A0_9PLEO</name>
<organism evidence="2 3">
    <name type="scientific">Amniculicola lignicola CBS 123094</name>
    <dbReference type="NCBI Taxonomy" id="1392246"/>
    <lineage>
        <taxon>Eukaryota</taxon>
        <taxon>Fungi</taxon>
        <taxon>Dikarya</taxon>
        <taxon>Ascomycota</taxon>
        <taxon>Pezizomycotina</taxon>
        <taxon>Dothideomycetes</taxon>
        <taxon>Pleosporomycetidae</taxon>
        <taxon>Pleosporales</taxon>
        <taxon>Amniculicolaceae</taxon>
        <taxon>Amniculicola</taxon>
    </lineage>
</organism>
<gene>
    <name evidence="2" type="ORF">P154DRAFT_580251</name>
</gene>
<evidence type="ECO:0000313" key="3">
    <source>
        <dbReference type="Proteomes" id="UP000799779"/>
    </source>
</evidence>
<dbReference type="AlphaFoldDB" id="A0A6A5W5A0"/>
<sequence>MAPLIKLVAMFSMCLLVAAQGTQFITGECSSDADCASGCCGLANGKCAARLVAEEGAGCGFNGGAAFQSPAPAAPAPTLAPALGTQFITGECTADADCASGCCGLANGKCAARLVAEEGAGCGFGGNGNGNGNGNVQNNVPAVTPVAQGTQFITGLCTSDADCAAGCCGFNTGKCAGPVIAQERDGGCGFGDDQPNDIAAQQFRSGQAAGRRGLAAWVHAMA</sequence>
<evidence type="ECO:0008006" key="4">
    <source>
        <dbReference type="Google" id="ProtNLM"/>
    </source>
</evidence>
<keyword evidence="3" id="KW-1185">Reference proteome</keyword>
<dbReference type="EMBL" id="ML977630">
    <property type="protein sequence ID" value="KAF1996009.1"/>
    <property type="molecule type" value="Genomic_DNA"/>
</dbReference>
<accession>A0A6A5W5A0</accession>
<evidence type="ECO:0000313" key="2">
    <source>
        <dbReference type="EMBL" id="KAF1996009.1"/>
    </source>
</evidence>
<evidence type="ECO:0000256" key="1">
    <source>
        <dbReference type="SAM" id="SignalP"/>
    </source>
</evidence>
<feature type="chain" id="PRO_5025604359" description="Biotrophy-associated secreted protein 2" evidence="1">
    <location>
        <begin position="20"/>
        <end position="222"/>
    </location>
</feature>
<dbReference type="OrthoDB" id="2132010at2759"/>